<evidence type="ECO:0000256" key="1">
    <source>
        <dbReference type="ARBA" id="ARBA00007277"/>
    </source>
</evidence>
<dbReference type="PANTHER" id="PTHR43620:SF7">
    <property type="entry name" value="GLYCEROPHOSPHODIESTER PHOSPHODIESTERASE GDPD5-RELATED"/>
    <property type="match status" value="1"/>
</dbReference>
<dbReference type="Pfam" id="PF03009">
    <property type="entry name" value="GDPD"/>
    <property type="match status" value="1"/>
</dbReference>
<dbReference type="SUPFAM" id="SSF51695">
    <property type="entry name" value="PLC-like phosphodiesterases"/>
    <property type="match status" value="1"/>
</dbReference>
<dbReference type="Proteomes" id="UP001589896">
    <property type="component" value="Unassembled WGS sequence"/>
</dbReference>
<dbReference type="EMBL" id="JBHLTG010000004">
    <property type="protein sequence ID" value="MFC0679603.1"/>
    <property type="molecule type" value="Genomic_DNA"/>
</dbReference>
<dbReference type="InterPro" id="IPR017946">
    <property type="entry name" value="PLC-like_Pdiesterase_TIM-brl"/>
</dbReference>
<protein>
    <recommendedName>
        <fullName evidence="2">glycerophosphodiester phosphodiesterase</fullName>
        <ecNumber evidence="2">3.1.4.46</ecNumber>
    </recommendedName>
</protein>
<evidence type="ECO:0000259" key="8">
    <source>
        <dbReference type="PROSITE" id="PS51704"/>
    </source>
</evidence>
<sequence>MTLHRPRAARTRRSLGAALGAILLSASLVAVATPAPSPSRNDTMRHPDHRGLIVIGHRGASGYRPEHTLAAYELAIRQGADFIEPDLVATKDGVLIARHENEISGTTDVATQPEFASRRTTKVIDGVSYTGWFTEDFTLAEIKTLRAKERIPAIRPDNTRYDGRYEVPTFAEVIRLAQRMSRGGRVVGVYPETKHPTYFAHEGRRLDGTPIRISLGAKVVETLVAERFTDPRRVYIQSFEFENLIELQTQLMPRAKVRFPLVQLYDDLYGATPYDVRYNARRGADLRGIYGGLATKVDGGLAADTRYGAFATAPVLTWMKATYASGVGPWKGNLLLREALPAKVDANEDGKAELGTRNTGLVHPMLAHALGAGLVVHPYTVRAEEPYLTQLPNGVAQTALGEAVHLYSLGVQGFFIDQPDIGVAARDIFLDLNSR</sequence>
<dbReference type="RefSeq" id="WP_386670538.1">
    <property type="nucleotide sequence ID" value="NZ_JBHLTG010000004.1"/>
</dbReference>
<evidence type="ECO:0000256" key="5">
    <source>
        <dbReference type="ARBA" id="ARBA00022801"/>
    </source>
</evidence>
<evidence type="ECO:0000256" key="4">
    <source>
        <dbReference type="ARBA" id="ARBA00022798"/>
    </source>
</evidence>
<dbReference type="PANTHER" id="PTHR43620">
    <property type="entry name" value="GLYCEROPHOSPHORYL DIESTER PHOSPHODIESTERASE"/>
    <property type="match status" value="1"/>
</dbReference>
<feature type="domain" description="GP-PDE" evidence="8">
    <location>
        <begin position="52"/>
        <end position="411"/>
    </location>
</feature>
<keyword evidence="4" id="KW-0319">Glycerol metabolism</keyword>
<dbReference type="InterPro" id="IPR030395">
    <property type="entry name" value="GP_PDE_dom"/>
</dbReference>
<dbReference type="EC" id="3.1.4.46" evidence="2"/>
<dbReference type="Gene3D" id="3.20.20.190">
    <property type="entry name" value="Phosphatidylinositol (PI) phosphodiesterase"/>
    <property type="match status" value="1"/>
</dbReference>
<feature type="signal peptide" evidence="7">
    <location>
        <begin position="1"/>
        <end position="32"/>
    </location>
</feature>
<reference evidence="9 10" key="1">
    <citation type="submission" date="2024-09" db="EMBL/GenBank/DDBJ databases">
        <authorList>
            <person name="Sun Q."/>
            <person name="Mori K."/>
        </authorList>
    </citation>
    <scope>NUCLEOTIDE SEQUENCE [LARGE SCALE GENOMIC DNA]</scope>
    <source>
        <strain evidence="9 10">KCTC 23076</strain>
    </source>
</reference>
<dbReference type="PROSITE" id="PS51704">
    <property type="entry name" value="GP_PDE"/>
    <property type="match status" value="1"/>
</dbReference>
<comment type="caution">
    <text evidence="9">The sequence shown here is derived from an EMBL/GenBank/DDBJ whole genome shotgun (WGS) entry which is preliminary data.</text>
</comment>
<evidence type="ECO:0000313" key="9">
    <source>
        <dbReference type="EMBL" id="MFC0679603.1"/>
    </source>
</evidence>
<proteinExistence type="inferred from homology"/>
<keyword evidence="10" id="KW-1185">Reference proteome</keyword>
<evidence type="ECO:0000256" key="3">
    <source>
        <dbReference type="ARBA" id="ARBA00022729"/>
    </source>
</evidence>
<keyword evidence="5" id="KW-0378">Hydrolase</keyword>
<comment type="similarity">
    <text evidence="1">Belongs to the glycerophosphoryl diester phosphodiesterase family.</text>
</comment>
<keyword evidence="3 7" id="KW-0732">Signal</keyword>
<accession>A0ABV6RUL9</accession>
<evidence type="ECO:0000256" key="6">
    <source>
        <dbReference type="ARBA" id="ARBA00047512"/>
    </source>
</evidence>
<name>A0ABV6RUL9_9GAMM</name>
<evidence type="ECO:0000313" key="10">
    <source>
        <dbReference type="Proteomes" id="UP001589896"/>
    </source>
</evidence>
<comment type="catalytic activity">
    <reaction evidence="6">
        <text>a sn-glycero-3-phosphodiester + H2O = an alcohol + sn-glycerol 3-phosphate + H(+)</text>
        <dbReference type="Rhea" id="RHEA:12969"/>
        <dbReference type="ChEBI" id="CHEBI:15377"/>
        <dbReference type="ChEBI" id="CHEBI:15378"/>
        <dbReference type="ChEBI" id="CHEBI:30879"/>
        <dbReference type="ChEBI" id="CHEBI:57597"/>
        <dbReference type="ChEBI" id="CHEBI:83408"/>
        <dbReference type="EC" id="3.1.4.46"/>
    </reaction>
</comment>
<evidence type="ECO:0000256" key="2">
    <source>
        <dbReference type="ARBA" id="ARBA00012247"/>
    </source>
</evidence>
<gene>
    <name evidence="9" type="ORF">ACFFGH_17335</name>
</gene>
<feature type="chain" id="PRO_5045336926" description="glycerophosphodiester phosphodiesterase" evidence="7">
    <location>
        <begin position="33"/>
        <end position="435"/>
    </location>
</feature>
<evidence type="ECO:0000256" key="7">
    <source>
        <dbReference type="SAM" id="SignalP"/>
    </source>
</evidence>
<organism evidence="9 10">
    <name type="scientific">Lysobacter korlensis</name>
    <dbReference type="NCBI Taxonomy" id="553636"/>
    <lineage>
        <taxon>Bacteria</taxon>
        <taxon>Pseudomonadati</taxon>
        <taxon>Pseudomonadota</taxon>
        <taxon>Gammaproteobacteria</taxon>
        <taxon>Lysobacterales</taxon>
        <taxon>Lysobacteraceae</taxon>
        <taxon>Lysobacter</taxon>
    </lineage>
</organism>